<organism evidence="2 3">
    <name type="scientific">Candidatus Aquirickettsiella gammari</name>
    <dbReference type="NCBI Taxonomy" id="2016198"/>
    <lineage>
        <taxon>Bacteria</taxon>
        <taxon>Pseudomonadati</taxon>
        <taxon>Pseudomonadota</taxon>
        <taxon>Gammaproteobacteria</taxon>
        <taxon>Legionellales</taxon>
        <taxon>Coxiellaceae</taxon>
        <taxon>Candidatus Aquirickettsiella</taxon>
    </lineage>
</organism>
<dbReference type="Proteomes" id="UP000226429">
    <property type="component" value="Unassembled WGS sequence"/>
</dbReference>
<dbReference type="EMBL" id="NMOS02000005">
    <property type="protein sequence ID" value="RDH40707.1"/>
    <property type="molecule type" value="Genomic_DNA"/>
</dbReference>
<sequence>MLFLFIRLLRLTTTLLFIALSLMACSSHSVSRHSNIILSSKKNLSTDVVVQRIALLVPLQGPLASIGQSVKQGFLAAAQEAGAAQQVIVINTSTGPSIQSAYTLALAKKVQFIVGPLLKPQVQLLASLQPRMPVLTLNYLNSDISTPIGLYQFGLSPLDEVQQATQVAWQKGYHSALIITTHGSWGTQIGEAFALQWQTLGGKVVDQIALSQNSAETTRQMSRFLHFQAPHERRTDFDVIFLASGPPIGRQVKPLLKFFYAGDIPVFATAAIYSGMPQSQRLDSDLNQIIFCAAPWSLAKSNIEPFLYQQLKTAAPEYFGRNSKYYALGIDAFHITQQLARLNQSPQQTLAGATGLLSLNSQRRIVRQLPCAQFRHRNIVLIDP</sequence>
<gene>
    <name evidence="2" type="ORF">CFE62_002810</name>
</gene>
<dbReference type="InterPro" id="IPR028082">
    <property type="entry name" value="Peripla_BP_I"/>
</dbReference>
<evidence type="ECO:0000313" key="3">
    <source>
        <dbReference type="Proteomes" id="UP000226429"/>
    </source>
</evidence>
<dbReference type="GO" id="GO:0009252">
    <property type="term" value="P:peptidoglycan biosynthetic process"/>
    <property type="evidence" value="ECO:0007669"/>
    <property type="project" value="TreeGrafter"/>
</dbReference>
<proteinExistence type="predicted"/>
<dbReference type="PANTHER" id="PTHR38038:SF1">
    <property type="entry name" value="PENICILLIN-BINDING PROTEIN ACTIVATOR LPOA"/>
    <property type="match status" value="1"/>
</dbReference>
<dbReference type="GO" id="GO:0031241">
    <property type="term" value="C:periplasmic side of cell outer membrane"/>
    <property type="evidence" value="ECO:0007669"/>
    <property type="project" value="TreeGrafter"/>
</dbReference>
<reference evidence="2 3" key="1">
    <citation type="journal article" date="2017" name="Int. J. Syst. Evol. Microbiol.">
        <title>Aquarickettsiella crustaci n. gen. n. sp. (Gammaproteobacteria: Legionellales: Coxiellaceae); a bacterial pathogen of the freshwater crustacean: Gammarus fossarum (Malacostraca: Amphipoda).</title>
        <authorList>
            <person name="Bojko J."/>
            <person name="Dunn A.M."/>
            <person name="Stebbing P.D."/>
            <person name="Van Aerle R."/>
            <person name="Bacela-Spychalska K."/>
            <person name="Bean T.P."/>
            <person name="Stentiford G.D."/>
        </authorList>
    </citation>
    <scope>NUCLEOTIDE SEQUENCE [LARGE SCALE GENOMIC DNA]</scope>
    <source>
        <strain evidence="2">RA15029</strain>
    </source>
</reference>
<reference evidence="2 3" key="2">
    <citation type="journal article" date="2018" name="J. Invertebr. Pathol.">
        <title>'Candidatus Aquirickettsiella gammari' (Gammaproteobacteria: Legionellales: Coxiellaceae): A bacterial pathogen of the freshwater crustacean Gammarus fossarum (Malacostraca: Amphipoda).</title>
        <authorList>
            <person name="Bojko J."/>
            <person name="Dunn A.M."/>
            <person name="Stebbing P.D."/>
            <person name="van Aerle R."/>
            <person name="Bacela-Spychalska K."/>
            <person name="Bean T.P."/>
            <person name="Urrutia A."/>
            <person name="Stentiford G.D."/>
        </authorList>
    </citation>
    <scope>NUCLEOTIDE SEQUENCE [LARGE SCALE GENOMIC DNA]</scope>
    <source>
        <strain evidence="2">RA15029</strain>
    </source>
</reference>
<keyword evidence="3" id="KW-1185">Reference proteome</keyword>
<protein>
    <submittedName>
        <fullName evidence="2">Penicillin-binding protein activator</fullName>
    </submittedName>
</protein>
<dbReference type="CDD" id="cd06339">
    <property type="entry name" value="PBP1_YraM_LppC_lipoprotein-like"/>
    <property type="match status" value="1"/>
</dbReference>
<evidence type="ECO:0000256" key="1">
    <source>
        <dbReference type="ARBA" id="ARBA00023136"/>
    </source>
</evidence>
<dbReference type="Gene3D" id="3.40.50.2300">
    <property type="match status" value="2"/>
</dbReference>
<name>A0A370CK18_9COXI</name>
<keyword evidence="1" id="KW-0472">Membrane</keyword>
<dbReference type="SUPFAM" id="SSF53822">
    <property type="entry name" value="Periplasmic binding protein-like I"/>
    <property type="match status" value="1"/>
</dbReference>
<dbReference type="AlphaFoldDB" id="A0A370CK18"/>
<dbReference type="GO" id="GO:0030234">
    <property type="term" value="F:enzyme regulator activity"/>
    <property type="evidence" value="ECO:0007669"/>
    <property type="project" value="TreeGrafter"/>
</dbReference>
<dbReference type="PANTHER" id="PTHR38038">
    <property type="entry name" value="PENICILLIN-BINDING PROTEIN ACTIVATOR LPOA"/>
    <property type="match status" value="1"/>
</dbReference>
<comment type="caution">
    <text evidence="2">The sequence shown here is derived from an EMBL/GenBank/DDBJ whole genome shotgun (WGS) entry which is preliminary data.</text>
</comment>
<dbReference type="Pfam" id="PF04348">
    <property type="entry name" value="LppC"/>
    <property type="match status" value="1"/>
</dbReference>
<evidence type="ECO:0000313" key="2">
    <source>
        <dbReference type="EMBL" id="RDH40707.1"/>
    </source>
</evidence>
<accession>A0A370CK18</accession>
<dbReference type="InterPro" id="IPR007443">
    <property type="entry name" value="LpoA"/>
</dbReference>
<dbReference type="PROSITE" id="PS51257">
    <property type="entry name" value="PROKAR_LIPOPROTEIN"/>
    <property type="match status" value="1"/>
</dbReference>